<feature type="domain" description="BTB" evidence="1">
    <location>
        <begin position="176"/>
        <end position="234"/>
    </location>
</feature>
<protein>
    <recommendedName>
        <fullName evidence="1">BTB domain-containing protein</fullName>
    </recommendedName>
</protein>
<proteinExistence type="predicted"/>
<evidence type="ECO:0000313" key="2">
    <source>
        <dbReference type="EMBL" id="KAL1793826.1"/>
    </source>
</evidence>
<evidence type="ECO:0000313" key="3">
    <source>
        <dbReference type="Proteomes" id="UP001578633"/>
    </source>
</evidence>
<dbReference type="Gene3D" id="3.30.710.10">
    <property type="entry name" value="Potassium Channel Kv1.1, Chain A"/>
    <property type="match status" value="1"/>
</dbReference>
<dbReference type="EMBL" id="JBHGVX010000007">
    <property type="protein sequence ID" value="KAL1793826.1"/>
    <property type="molecule type" value="Genomic_DNA"/>
</dbReference>
<dbReference type="InterPro" id="IPR000210">
    <property type="entry name" value="BTB/POZ_dom"/>
</dbReference>
<dbReference type="SMART" id="SM00225">
    <property type="entry name" value="BTB"/>
    <property type="match status" value="1"/>
</dbReference>
<dbReference type="CDD" id="cd18186">
    <property type="entry name" value="BTB_POZ_ZBTB_KLHL-like"/>
    <property type="match status" value="1"/>
</dbReference>
<sequence length="387" mass="43631">MPPFPKPSTEDGRSVTWLLQSFTIGNEQKIASPTNIFLDRANAEFGFIQYNASSIASILRFPDTDEPMYFRAKGACASAWRDKCKKVCILFQHLQLDLEFASPDRARGFLNMLEDIATAAGNHSFYSYEVPQKIAFMKADFDMEQHGFTSRAPQPWLAVPTESSEWPRLRKTGEWSDFTIFAGGSQFLVHRVKVCKESNYFRALCSGGFSETAQQSVNLPESAQIVSTLLDEMYGVYNPTTGSLFTNFVPRKEIEKEHMMNQLLHLFIAADKYNLEAIKRRAAEAIIDRLPFVADALMIVDLASCIHHEQCPENDRGLRKAIIECIRTRMPAILEDESAWKDFSENKNVLRAFHMHMCEMDESGGNAVAAGVGTMTPPATPNMIARR</sequence>
<dbReference type="PANTHER" id="PTHR47843:SF5">
    <property type="entry name" value="BTB_POZ DOMAIN PROTEIN"/>
    <property type="match status" value="1"/>
</dbReference>
<keyword evidence="3" id="KW-1185">Reference proteome</keyword>
<evidence type="ECO:0000259" key="1">
    <source>
        <dbReference type="PROSITE" id="PS50097"/>
    </source>
</evidence>
<dbReference type="GeneID" id="96087569"/>
<dbReference type="PANTHER" id="PTHR47843">
    <property type="entry name" value="BTB DOMAIN-CONTAINING PROTEIN-RELATED"/>
    <property type="match status" value="1"/>
</dbReference>
<name>A0ABR3UBG5_9PLEO</name>
<gene>
    <name evidence="2" type="ORF">ACET3X_007247</name>
</gene>
<dbReference type="SUPFAM" id="SSF54695">
    <property type="entry name" value="POZ domain"/>
    <property type="match status" value="1"/>
</dbReference>
<dbReference type="Proteomes" id="UP001578633">
    <property type="component" value="Chromosome 7"/>
</dbReference>
<organism evidence="2 3">
    <name type="scientific">Alternaria dauci</name>
    <dbReference type="NCBI Taxonomy" id="48095"/>
    <lineage>
        <taxon>Eukaryota</taxon>
        <taxon>Fungi</taxon>
        <taxon>Dikarya</taxon>
        <taxon>Ascomycota</taxon>
        <taxon>Pezizomycotina</taxon>
        <taxon>Dothideomycetes</taxon>
        <taxon>Pleosporomycetidae</taxon>
        <taxon>Pleosporales</taxon>
        <taxon>Pleosporineae</taxon>
        <taxon>Pleosporaceae</taxon>
        <taxon>Alternaria</taxon>
        <taxon>Alternaria sect. Porri</taxon>
    </lineage>
</organism>
<accession>A0ABR3UBG5</accession>
<dbReference type="PROSITE" id="PS50097">
    <property type="entry name" value="BTB"/>
    <property type="match status" value="1"/>
</dbReference>
<dbReference type="RefSeq" id="XP_069304410.1">
    <property type="nucleotide sequence ID" value="XM_069453631.1"/>
</dbReference>
<reference evidence="2 3" key="1">
    <citation type="submission" date="2024-09" db="EMBL/GenBank/DDBJ databases">
        <title>T2T genomes of carrot and Alternaria dauci and their utility for understanding host-pathogen interaction during carrot leaf blight disease.</title>
        <authorList>
            <person name="Liu W."/>
            <person name="Xu S."/>
            <person name="Ou C."/>
            <person name="Liu X."/>
            <person name="Zhuang F."/>
            <person name="Deng X.W."/>
        </authorList>
    </citation>
    <scope>NUCLEOTIDE SEQUENCE [LARGE SCALE GENOMIC DNA]</scope>
    <source>
        <strain evidence="2 3">A2016</strain>
    </source>
</reference>
<dbReference type="InterPro" id="IPR011333">
    <property type="entry name" value="SKP1/BTB/POZ_sf"/>
</dbReference>
<dbReference type="Pfam" id="PF00651">
    <property type="entry name" value="BTB"/>
    <property type="match status" value="1"/>
</dbReference>
<comment type="caution">
    <text evidence="2">The sequence shown here is derived from an EMBL/GenBank/DDBJ whole genome shotgun (WGS) entry which is preliminary data.</text>
</comment>